<dbReference type="VEuPathDB" id="FungiDB:PSHT_16016"/>
<protein>
    <recommendedName>
        <fullName evidence="2">CxC1-like cysteine cluster associated with KDZ transposases domain-containing protein</fullName>
    </recommendedName>
</protein>
<dbReference type="Pfam" id="PF18802">
    <property type="entry name" value="CxC1"/>
    <property type="match status" value="1"/>
</dbReference>
<name>A0A2S4VPQ8_9BASI</name>
<proteinExistence type="predicted"/>
<comment type="caution">
    <text evidence="3">The sequence shown here is derived from an EMBL/GenBank/DDBJ whole genome shotgun (WGS) entry which is preliminary data.</text>
</comment>
<reference evidence="3" key="1">
    <citation type="submission" date="2017-12" db="EMBL/GenBank/DDBJ databases">
        <title>Gene loss provides genomic basis for host adaptation in cereal stripe rust fungi.</title>
        <authorList>
            <person name="Xia C."/>
        </authorList>
    </citation>
    <scope>NUCLEOTIDE SEQUENCE [LARGE SCALE GENOMIC DNA]</scope>
    <source>
        <strain evidence="3">93-210</strain>
    </source>
</reference>
<dbReference type="PANTHER" id="PTHR33096:SF1">
    <property type="entry name" value="CXC1-LIKE CYSTEINE CLUSTER ASSOCIATED WITH KDZ TRANSPOSASES DOMAIN-CONTAINING PROTEIN"/>
    <property type="match status" value="1"/>
</dbReference>
<gene>
    <name evidence="3" type="ORF">PSTT_05283</name>
</gene>
<feature type="region of interest" description="Disordered" evidence="1">
    <location>
        <begin position="1"/>
        <end position="20"/>
    </location>
</feature>
<dbReference type="Proteomes" id="UP000239156">
    <property type="component" value="Unassembled WGS sequence"/>
</dbReference>
<feature type="domain" description="CxC1-like cysteine cluster associated with KDZ transposases" evidence="2">
    <location>
        <begin position="133"/>
        <end position="234"/>
    </location>
</feature>
<organism evidence="3 4">
    <name type="scientific">Puccinia striiformis</name>
    <dbReference type="NCBI Taxonomy" id="27350"/>
    <lineage>
        <taxon>Eukaryota</taxon>
        <taxon>Fungi</taxon>
        <taxon>Dikarya</taxon>
        <taxon>Basidiomycota</taxon>
        <taxon>Pucciniomycotina</taxon>
        <taxon>Pucciniomycetes</taxon>
        <taxon>Pucciniales</taxon>
        <taxon>Pucciniaceae</taxon>
        <taxon>Puccinia</taxon>
    </lineage>
</organism>
<evidence type="ECO:0000259" key="2">
    <source>
        <dbReference type="Pfam" id="PF18802"/>
    </source>
</evidence>
<dbReference type="EMBL" id="PKSL01000038">
    <property type="protein sequence ID" value="POW11521.1"/>
    <property type="molecule type" value="Genomic_DNA"/>
</dbReference>
<evidence type="ECO:0000313" key="4">
    <source>
        <dbReference type="Proteomes" id="UP000239156"/>
    </source>
</evidence>
<sequence length="854" mass="97051">MKVRGADSTQKARRKLYSGRNAATLAAMRDEHQLDIRRARRPANPLTENVFDHRDFGFYDNQPDIPTHTDDEGEAEAPPVWVDLKEEQPDEIDELIAANKERHQQQARHFNWAALLKHLLAQFMTLRIKTKSWTTTNCYDDFTKCSKHCRVKFKRLVDLVDLHGQQCRLVTFCECTRDGICLLQLGYLAGSPVKPQTAFSIPLLTFFDCLWNHCHMGSAPFTTALNQWLEPRSQRLRVRQGKHARELRKTFSAAVDLLRQLEDQRIQTIISALQLSKQEILAYQTCPACFGPQPLNSCDYPANIRGKDISFVFSDAERCTESHKAADDKRNETTWKGCDDTGLMGCCCRHDAAIHFANIYKSGEQRHFPMALIQTLLSEIEPNRKVAILYDIGCTMDKYIDRRHLIPEYRAQLKFGTSVFHAYAHDWQCQLDFHPRFNKGWGLSDGEGLERMWSYLSPLQAQSSSTGAKLHSKVLQEAMAGSKAVSCGAHQRQDGLKNQACGNLQPTRLRGPNIFLATVAEVEELLDSIVAESGMLSAELAELTGAGLAGTGIGTDAEEEKLRLLLWNAKSQLFTQSVLIHAERQPLRDSHLGTKGKENIIQGQQNRRPAVKKVIELFNTLYTEFKQKYPEQHLSNTHEHPLTYEAFSKWGMDHSFWNDGLYYHTDAPWSTNPDVQAGIHCILLLGRVQEEFGIIGQELARTVGWGIERFSQITETVNNITTRIELIRNAPNTPADHIDNLSLGEMSRLGKLELIKHEMKIELNHHGSLLEDWSNNIAWLWRRCQPRSSHPLLQQWNSVLDQIRREGPESNNLPLLFVEDELEDAVLEVDHDDGEDVAEETIPDAGSDIPVVSQ</sequence>
<accession>A0A2S4VPQ8</accession>
<dbReference type="InterPro" id="IPR041320">
    <property type="entry name" value="CxC1"/>
</dbReference>
<evidence type="ECO:0000256" key="1">
    <source>
        <dbReference type="SAM" id="MobiDB-lite"/>
    </source>
</evidence>
<dbReference type="PANTHER" id="PTHR33096">
    <property type="entry name" value="CXC2 DOMAIN-CONTAINING PROTEIN"/>
    <property type="match status" value="1"/>
</dbReference>
<keyword evidence="4" id="KW-1185">Reference proteome</keyword>
<evidence type="ECO:0000313" key="3">
    <source>
        <dbReference type="EMBL" id="POW11521.1"/>
    </source>
</evidence>
<dbReference type="InterPro" id="IPR040521">
    <property type="entry name" value="KDZ"/>
</dbReference>
<dbReference type="VEuPathDB" id="FungiDB:PSTT_05283"/>
<dbReference type="AlphaFoldDB" id="A0A2S4VPQ8"/>
<dbReference type="Pfam" id="PF18758">
    <property type="entry name" value="KDZ"/>
    <property type="match status" value="1"/>
</dbReference>